<keyword evidence="2" id="KW-0479">Metal-binding</keyword>
<keyword evidence="8" id="KW-1185">Reference proteome</keyword>
<dbReference type="Gene3D" id="3.40.50.1000">
    <property type="entry name" value="HAD superfamily/HAD-like"/>
    <property type="match status" value="2"/>
</dbReference>
<evidence type="ECO:0000256" key="2">
    <source>
        <dbReference type="ARBA" id="ARBA00022723"/>
    </source>
</evidence>
<dbReference type="GO" id="GO:0046872">
    <property type="term" value="F:metal ion binding"/>
    <property type="evidence" value="ECO:0007669"/>
    <property type="project" value="UniProtKB-KW"/>
</dbReference>
<dbReference type="SUPFAM" id="SSF50978">
    <property type="entry name" value="WD40 repeat-like"/>
    <property type="match status" value="1"/>
</dbReference>
<organism evidence="7 8">
    <name type="scientific">Cotesia congregata</name>
    <name type="common">Parasitoid wasp</name>
    <name type="synonym">Apanteles congregatus</name>
    <dbReference type="NCBI Taxonomy" id="51543"/>
    <lineage>
        <taxon>Eukaryota</taxon>
        <taxon>Metazoa</taxon>
        <taxon>Ecdysozoa</taxon>
        <taxon>Arthropoda</taxon>
        <taxon>Hexapoda</taxon>
        <taxon>Insecta</taxon>
        <taxon>Pterygota</taxon>
        <taxon>Neoptera</taxon>
        <taxon>Endopterygota</taxon>
        <taxon>Hymenoptera</taxon>
        <taxon>Apocrita</taxon>
        <taxon>Ichneumonoidea</taxon>
        <taxon>Braconidae</taxon>
        <taxon>Microgastrinae</taxon>
        <taxon>Cotesia</taxon>
    </lineage>
</organism>
<keyword evidence="4" id="KW-0460">Magnesium</keyword>
<dbReference type="InterPro" id="IPR036322">
    <property type="entry name" value="WD40_repeat_dom_sf"/>
</dbReference>
<evidence type="ECO:0000256" key="3">
    <source>
        <dbReference type="ARBA" id="ARBA00022801"/>
    </source>
</evidence>
<dbReference type="SUPFAM" id="SSF56784">
    <property type="entry name" value="HAD-like"/>
    <property type="match status" value="1"/>
</dbReference>
<dbReference type="EMBL" id="CAJNRD030001119">
    <property type="protein sequence ID" value="CAG5089091.1"/>
    <property type="molecule type" value="Genomic_DNA"/>
</dbReference>
<protein>
    <submittedName>
        <fullName evidence="7">Similar to NT5C2: Cytosolic purine 5'-nucleotidase (Pongo abelii)</fullName>
    </submittedName>
</protein>
<evidence type="ECO:0000313" key="7">
    <source>
        <dbReference type="EMBL" id="CAG5089091.1"/>
    </source>
</evidence>
<dbReference type="OrthoDB" id="10252832at2759"/>
<sequence length="1005" mass="115895">MKGSTFVIRGITKFRVLPWCSYVPEAKNNHQRRTTQYTAPRTYSSVAVIDEKSEHTPTANSKRPYIRPSLIRQRTCMHEIGRSHVHDIMIKAFPSHCLDDYPVIIDEEIWRGTFYSFSKWIMILQAEAVLTKIHVSEKFKENELITCTAASSDNVAIGTDLGFIYFYNIFNVNEPAFIATHGEPIDQIEFWYNDQEILVVSRSKNNSVKFWNVTAKKQLNAGSMNNCYSQNEEIIYEHSCTMGIIISKKHLQFDLGDATAIGIYLRNARPLLLSYKNNSELKLFLRQDMAYGLSSKSERVLKSNIIPDDSSLSLRIKFYVTYYNAIIFIIGRYLFISFSYDYNIYDIFSYLGGCITSVITHGHILFFGLDSGVIHIIYAPTADCLLHLNFDNVKSKSIRISNDEPIVSMNIAEAEKDPYIFLIMDLENCNSRDDDVMENMSSGIEQKYGPSVLDNVHASDERFNKNDRDEQDFVSWGDGARNPYKRELGHRIFVNRSLHLENIKFYGFDMDYTLAEYKSPQYEQLGFDLLKERLISLGYPQEIRAFEYDPSFPVRGLWFDTLYGNLLKVDAYGNILVCVHGFEFLKHSQVYELYPNKFLQLDESRVYVLNTLFNLPETYLLACLIDFFTNSPQFSREKTGVKEGELTMSFKSIFQDVRNAVDWIHIQGDLKSKTIENLDEYVKKDERLPMFLTRIRESGAKPHEPHRDWKTYFDTIVVDANKPLFFGEGTILRQVNTKTGALKLGTHKGPLHTGEVYSGGSCDVFTEMIGAKGKDVLYIGDHIFGDILKSKKIRGWRTFLIVPELVQELHVWTDKCQLFAELQNLDVMLGEMYKNLDSSTNEKPDISKLRASIRDVTHKMDLAYGMMGSLFRSGSRQTFFSSQVVRYADLYAATFLNLIYYPFSYMFRAPAMLMPHESTVAHEQRFVMETPMISRSRTFKLNDEDEEQNAIMAKSFETEINPIPHARPETPRNVTHTHDEDCSDEDSDSQKQNPSRSSKKIDSNS</sequence>
<dbReference type="Pfam" id="PF05761">
    <property type="entry name" value="5_nucleotid"/>
    <property type="match status" value="2"/>
</dbReference>
<evidence type="ECO:0000256" key="6">
    <source>
        <dbReference type="SAM" id="Phobius"/>
    </source>
</evidence>
<keyword evidence="6" id="KW-0472">Membrane</keyword>
<comment type="caution">
    <text evidence="7">The sequence shown here is derived from an EMBL/GenBank/DDBJ whole genome shotgun (WGS) entry which is preliminary data.</text>
</comment>
<evidence type="ECO:0000256" key="4">
    <source>
        <dbReference type="ARBA" id="ARBA00022842"/>
    </source>
</evidence>
<dbReference type="GO" id="GO:0008253">
    <property type="term" value="F:5'-nucleotidase activity"/>
    <property type="evidence" value="ECO:0007669"/>
    <property type="project" value="TreeGrafter"/>
</dbReference>
<keyword evidence="3" id="KW-0378">Hydrolase</keyword>
<gene>
    <name evidence="7" type="ORF">HICCMSTLAB_LOCUS5099</name>
</gene>
<feature type="compositionally biased region" description="Basic and acidic residues" evidence="5">
    <location>
        <begin position="966"/>
        <end position="980"/>
    </location>
</feature>
<evidence type="ECO:0000256" key="5">
    <source>
        <dbReference type="SAM" id="MobiDB-lite"/>
    </source>
</evidence>
<dbReference type="PANTHER" id="PTHR12103:SF15">
    <property type="entry name" value="CYTOSOLIC PURINE 5'-NUCLEOTIDASE"/>
    <property type="match status" value="1"/>
</dbReference>
<dbReference type="InterPro" id="IPR015943">
    <property type="entry name" value="WD40/YVTN_repeat-like_dom_sf"/>
</dbReference>
<dbReference type="InterPro" id="IPR023214">
    <property type="entry name" value="HAD_sf"/>
</dbReference>
<proteinExistence type="inferred from homology"/>
<evidence type="ECO:0000256" key="1">
    <source>
        <dbReference type="ARBA" id="ARBA00009589"/>
    </source>
</evidence>
<dbReference type="AlphaFoldDB" id="A0A8J2HDX0"/>
<dbReference type="Proteomes" id="UP000786811">
    <property type="component" value="Unassembled WGS sequence"/>
</dbReference>
<feature type="transmembrane region" description="Helical" evidence="6">
    <location>
        <begin position="316"/>
        <end position="335"/>
    </location>
</feature>
<dbReference type="PANTHER" id="PTHR12103">
    <property type="entry name" value="5'-NUCLEOTIDASE DOMAIN-CONTAINING"/>
    <property type="match status" value="1"/>
</dbReference>
<name>A0A8J2HDX0_COTCN</name>
<feature type="transmembrane region" description="Helical" evidence="6">
    <location>
        <begin position="347"/>
        <end position="369"/>
    </location>
</feature>
<keyword evidence="6" id="KW-1133">Transmembrane helix</keyword>
<dbReference type="CDD" id="cd07522">
    <property type="entry name" value="HAD_cN-II"/>
    <property type="match status" value="1"/>
</dbReference>
<dbReference type="InterPro" id="IPR008380">
    <property type="entry name" value="HAD-SF_hydro_IG_5-nucl"/>
</dbReference>
<reference evidence="7" key="1">
    <citation type="submission" date="2021-04" db="EMBL/GenBank/DDBJ databases">
        <authorList>
            <person name="Chebbi M.A.C M."/>
        </authorList>
    </citation>
    <scope>NUCLEOTIDE SEQUENCE</scope>
</reference>
<dbReference type="InterPro" id="IPR036412">
    <property type="entry name" value="HAD-like_sf"/>
</dbReference>
<comment type="similarity">
    <text evidence="1">Belongs to the 5'(3')-deoxyribonucleotidase family.</text>
</comment>
<dbReference type="Gene3D" id="2.130.10.10">
    <property type="entry name" value="YVTN repeat-like/Quinoprotein amine dehydrogenase"/>
    <property type="match status" value="1"/>
</dbReference>
<keyword evidence="6" id="KW-0812">Transmembrane</keyword>
<feature type="region of interest" description="Disordered" evidence="5">
    <location>
        <begin position="957"/>
        <end position="1005"/>
    </location>
</feature>
<accession>A0A8J2HDX0</accession>
<evidence type="ECO:0000313" key="8">
    <source>
        <dbReference type="Proteomes" id="UP000786811"/>
    </source>
</evidence>